<keyword evidence="2" id="KW-0813">Transport</keyword>
<feature type="transmembrane region" description="Helical" evidence="7">
    <location>
        <begin position="24"/>
        <end position="46"/>
    </location>
</feature>
<keyword evidence="6 7" id="KW-0472">Membrane</keyword>
<evidence type="ECO:0000256" key="6">
    <source>
        <dbReference type="ARBA" id="ARBA00023136"/>
    </source>
</evidence>
<evidence type="ECO:0000256" key="7">
    <source>
        <dbReference type="SAM" id="Phobius"/>
    </source>
</evidence>
<dbReference type="InterPro" id="IPR011701">
    <property type="entry name" value="MFS"/>
</dbReference>
<gene>
    <name evidence="8" type="ORF">FC699_31775</name>
</gene>
<dbReference type="Gene3D" id="1.20.1250.20">
    <property type="entry name" value="MFS general substrate transporter like domains"/>
    <property type="match status" value="1"/>
</dbReference>
<dbReference type="SUPFAM" id="SSF103473">
    <property type="entry name" value="MFS general substrate transporter"/>
    <property type="match status" value="1"/>
</dbReference>
<dbReference type="PANTHER" id="PTHR43266:SF8">
    <property type="entry name" value="MACROLIDE-EFFLUX PROTEIN"/>
    <property type="match status" value="1"/>
</dbReference>
<evidence type="ECO:0000313" key="9">
    <source>
        <dbReference type="Proteomes" id="UP000305222"/>
    </source>
</evidence>
<evidence type="ECO:0000256" key="2">
    <source>
        <dbReference type="ARBA" id="ARBA00022448"/>
    </source>
</evidence>
<feature type="transmembrane region" description="Helical" evidence="7">
    <location>
        <begin position="179"/>
        <end position="198"/>
    </location>
</feature>
<dbReference type="GO" id="GO:0005886">
    <property type="term" value="C:plasma membrane"/>
    <property type="evidence" value="ECO:0007669"/>
    <property type="project" value="UniProtKB-SubCell"/>
</dbReference>
<organism evidence="8 9">
    <name type="scientific">Bacillus wiedmannii</name>
    <dbReference type="NCBI Taxonomy" id="1890302"/>
    <lineage>
        <taxon>Bacteria</taxon>
        <taxon>Bacillati</taxon>
        <taxon>Bacillota</taxon>
        <taxon>Bacilli</taxon>
        <taxon>Bacillales</taxon>
        <taxon>Bacillaceae</taxon>
        <taxon>Bacillus</taxon>
        <taxon>Bacillus cereus group</taxon>
    </lineage>
</organism>
<comment type="caution">
    <text evidence="8">The sequence shown here is derived from an EMBL/GenBank/DDBJ whole genome shotgun (WGS) entry which is preliminary data.</text>
</comment>
<evidence type="ECO:0000256" key="4">
    <source>
        <dbReference type="ARBA" id="ARBA00022692"/>
    </source>
</evidence>
<dbReference type="Proteomes" id="UP000305222">
    <property type="component" value="Unassembled WGS sequence"/>
</dbReference>
<feature type="transmembrane region" description="Helical" evidence="7">
    <location>
        <begin position="117"/>
        <end position="138"/>
    </location>
</feature>
<dbReference type="EMBL" id="SZON01002794">
    <property type="protein sequence ID" value="TKI83985.1"/>
    <property type="molecule type" value="Genomic_DNA"/>
</dbReference>
<keyword evidence="4 7" id="KW-0812">Transmembrane</keyword>
<proteinExistence type="predicted"/>
<dbReference type="Pfam" id="PF07690">
    <property type="entry name" value="MFS_1"/>
    <property type="match status" value="1"/>
</dbReference>
<keyword evidence="3" id="KW-1003">Cell membrane</keyword>
<feature type="transmembrane region" description="Helical" evidence="7">
    <location>
        <begin position="150"/>
        <end position="173"/>
    </location>
</feature>
<sequence length="212" mass="23546">LKMLITEFQEGIKYIYQNETLKKLLLGFIVFGLLNGILSVSTTYILKYKLAPATYESLAMVGGVVGGISLLIGSIVATSIGKKYAPKPIIVFGMAGSGVFFGMCYFVNHVWSFYICIAFATFFLPFINVAIMGWMYEIVEESFMGRVQSLLSPLTTGFQLLSLGAITMLFPKWIRADTLFIILFGLLFFVTCLYQAILPSGKKRVQGIAEEM</sequence>
<accession>A0A4U3A8E4</accession>
<feature type="transmembrane region" description="Helical" evidence="7">
    <location>
        <begin position="89"/>
        <end position="111"/>
    </location>
</feature>
<evidence type="ECO:0000256" key="1">
    <source>
        <dbReference type="ARBA" id="ARBA00004651"/>
    </source>
</evidence>
<name>A0A4U3A8E4_9BACI</name>
<dbReference type="PANTHER" id="PTHR43266">
    <property type="entry name" value="MACROLIDE-EFFLUX PROTEIN"/>
    <property type="match status" value="1"/>
</dbReference>
<reference evidence="8 9" key="1">
    <citation type="journal article" date="2019" name="Environ. Microbiol.">
        <title>An active ?-lactamase is a part of an orchestrated cell wall stress resistance network of Bacillus subtilis and related rhizosphere species.</title>
        <authorList>
            <person name="Bucher T."/>
            <person name="Keren-Paz A."/>
            <person name="Hausser J."/>
            <person name="Olender T."/>
            <person name="Cytryn E."/>
            <person name="Kolodkin-Gal I."/>
        </authorList>
    </citation>
    <scope>NUCLEOTIDE SEQUENCE [LARGE SCALE GENOMIC DNA]</scope>
    <source>
        <strain evidence="8 9">I5</strain>
    </source>
</reference>
<feature type="non-terminal residue" evidence="8">
    <location>
        <position position="1"/>
    </location>
</feature>
<keyword evidence="5 7" id="KW-1133">Transmembrane helix</keyword>
<dbReference type="GO" id="GO:0022857">
    <property type="term" value="F:transmembrane transporter activity"/>
    <property type="evidence" value="ECO:0007669"/>
    <property type="project" value="InterPro"/>
</dbReference>
<protein>
    <submittedName>
        <fullName evidence="8">MFS transporter</fullName>
    </submittedName>
</protein>
<comment type="subcellular location">
    <subcellularLocation>
        <location evidence="1">Cell membrane</location>
        <topology evidence="1">Multi-pass membrane protein</topology>
    </subcellularLocation>
</comment>
<dbReference type="AlphaFoldDB" id="A0A4U3A8E4"/>
<dbReference type="InterPro" id="IPR036259">
    <property type="entry name" value="MFS_trans_sf"/>
</dbReference>
<feature type="transmembrane region" description="Helical" evidence="7">
    <location>
        <begin position="58"/>
        <end position="77"/>
    </location>
</feature>
<evidence type="ECO:0000256" key="5">
    <source>
        <dbReference type="ARBA" id="ARBA00022989"/>
    </source>
</evidence>
<evidence type="ECO:0000256" key="3">
    <source>
        <dbReference type="ARBA" id="ARBA00022475"/>
    </source>
</evidence>
<evidence type="ECO:0000313" key="8">
    <source>
        <dbReference type="EMBL" id="TKI83985.1"/>
    </source>
</evidence>